<protein>
    <submittedName>
        <fullName evidence="2">Uncharacterized protein</fullName>
    </submittedName>
</protein>
<evidence type="ECO:0000313" key="3">
    <source>
        <dbReference type="Proteomes" id="UP000709466"/>
    </source>
</evidence>
<keyword evidence="1" id="KW-0472">Membrane</keyword>
<sequence>MSYTVKKVLSAQVIYDAARADSPTESVTILGFDVIDTSVLAMTVEGPDGKMQQFPLWPTVRINSPYGKQMTGDQLLAALMKEDVLNEVKPLPPREIFDSPPMQPVRVQKLSPWVIYGTTAVFILLGWSLVLSF</sequence>
<organism evidence="2 3">
    <name type="scientific">Marivivens donghaensis</name>
    <dbReference type="NCBI Taxonomy" id="1699413"/>
    <lineage>
        <taxon>Bacteria</taxon>
        <taxon>Pseudomonadati</taxon>
        <taxon>Pseudomonadota</taxon>
        <taxon>Alphaproteobacteria</taxon>
        <taxon>Rhodobacterales</taxon>
        <taxon>Paracoccaceae</taxon>
        <taxon>Marivivens group</taxon>
        <taxon>Marivivens</taxon>
    </lineage>
</organism>
<dbReference type="RefSeq" id="WP_167637352.1">
    <property type="nucleotide sequence ID" value="NZ_JAATOP010000003.1"/>
</dbReference>
<evidence type="ECO:0000313" key="2">
    <source>
        <dbReference type="EMBL" id="NIY71959.1"/>
    </source>
</evidence>
<feature type="transmembrane region" description="Helical" evidence="1">
    <location>
        <begin position="110"/>
        <end position="130"/>
    </location>
</feature>
<comment type="caution">
    <text evidence="2">The sequence shown here is derived from an EMBL/GenBank/DDBJ whole genome shotgun (WGS) entry which is preliminary data.</text>
</comment>
<keyword evidence="3" id="KW-1185">Reference proteome</keyword>
<keyword evidence="1" id="KW-0812">Transmembrane</keyword>
<proteinExistence type="predicted"/>
<name>A0ABX0VVW6_9RHOB</name>
<dbReference type="EMBL" id="JAATOP010000003">
    <property type="protein sequence ID" value="NIY71959.1"/>
    <property type="molecule type" value="Genomic_DNA"/>
</dbReference>
<accession>A0ABX0VVW6</accession>
<dbReference type="Proteomes" id="UP000709466">
    <property type="component" value="Unassembled WGS sequence"/>
</dbReference>
<gene>
    <name evidence="2" type="ORF">HCZ30_05855</name>
</gene>
<keyword evidence="1" id="KW-1133">Transmembrane helix</keyword>
<evidence type="ECO:0000256" key="1">
    <source>
        <dbReference type="SAM" id="Phobius"/>
    </source>
</evidence>
<reference evidence="2 3" key="1">
    <citation type="submission" date="2020-03" db="EMBL/GenBank/DDBJ databases">
        <title>Bacterial isolates of synthetic phycosphere.</title>
        <authorList>
            <person name="Fu H."/>
            <person name="Moran M.A."/>
        </authorList>
    </citation>
    <scope>NUCLEOTIDE SEQUENCE [LARGE SCALE GENOMIC DNA]</scope>
    <source>
        <strain evidence="2 3">HF1</strain>
    </source>
</reference>